<gene>
    <name evidence="3" type="ORF">QBC37DRAFT_424816</name>
</gene>
<evidence type="ECO:0000256" key="2">
    <source>
        <dbReference type="SAM" id="MobiDB-lite"/>
    </source>
</evidence>
<organism evidence="3 4">
    <name type="scientific">Rhypophila decipiens</name>
    <dbReference type="NCBI Taxonomy" id="261697"/>
    <lineage>
        <taxon>Eukaryota</taxon>
        <taxon>Fungi</taxon>
        <taxon>Dikarya</taxon>
        <taxon>Ascomycota</taxon>
        <taxon>Pezizomycotina</taxon>
        <taxon>Sordariomycetes</taxon>
        <taxon>Sordariomycetidae</taxon>
        <taxon>Sordariales</taxon>
        <taxon>Naviculisporaceae</taxon>
        <taxon>Rhypophila</taxon>
    </lineage>
</organism>
<name>A0AAN6Y4H5_9PEZI</name>
<evidence type="ECO:0000313" key="3">
    <source>
        <dbReference type="EMBL" id="KAK4212494.1"/>
    </source>
</evidence>
<comment type="caution">
    <text evidence="3">The sequence shown here is derived from an EMBL/GenBank/DDBJ whole genome shotgun (WGS) entry which is preliminary data.</text>
</comment>
<feature type="region of interest" description="Disordered" evidence="2">
    <location>
        <begin position="1"/>
        <end position="49"/>
    </location>
</feature>
<keyword evidence="4" id="KW-1185">Reference proteome</keyword>
<dbReference type="AlphaFoldDB" id="A0AAN6Y4H5"/>
<dbReference type="Gene3D" id="1.10.287.1490">
    <property type="match status" value="1"/>
</dbReference>
<keyword evidence="1" id="KW-0175">Coiled coil</keyword>
<protein>
    <submittedName>
        <fullName evidence="3">Uncharacterized protein</fullName>
    </submittedName>
</protein>
<accession>A0AAN6Y4H5</accession>
<feature type="region of interest" description="Disordered" evidence="2">
    <location>
        <begin position="237"/>
        <end position="273"/>
    </location>
</feature>
<feature type="coiled-coil region" evidence="1">
    <location>
        <begin position="148"/>
        <end position="189"/>
    </location>
</feature>
<sequence>MSSLLPESVVGDWPSDQSQTFASQQSTSQSTQNSSDSQTTIDPARADPTHVSIGNSWSSYLSAQHQSREVSILRRATNDNFKQLDKAVTTLQRDLADHDALVKSCAADFRARSDQIASQLVDIKPLQDSIPTLQQDLARHKENSSKDLQTVQGQYRSALEKIEFLQGELREMREEKMSTETKLAALERKVASDIDGLKKLLDQPVASDITTHMTPSTAISAFATSPTMPTLGPAIRLQSPVQEEPKISIQDIDAKPAGRNKRKRNEPEEEPQQIPWKKIAGTHNLTQVKWLYHQCKREFKDDPPKSEVAFLWKFFDKIKSPQISRHFQESLADLLPQLVFRKRGAGQAAAETSDDRHRYVTFSADITWKDIERVVWKIPTIR</sequence>
<reference evidence="3" key="1">
    <citation type="journal article" date="2023" name="Mol. Phylogenet. Evol.">
        <title>Genome-scale phylogeny and comparative genomics of the fungal order Sordariales.</title>
        <authorList>
            <person name="Hensen N."/>
            <person name="Bonometti L."/>
            <person name="Westerberg I."/>
            <person name="Brannstrom I.O."/>
            <person name="Guillou S."/>
            <person name="Cros-Aarteil S."/>
            <person name="Calhoun S."/>
            <person name="Haridas S."/>
            <person name="Kuo A."/>
            <person name="Mondo S."/>
            <person name="Pangilinan J."/>
            <person name="Riley R."/>
            <person name="LaButti K."/>
            <person name="Andreopoulos B."/>
            <person name="Lipzen A."/>
            <person name="Chen C."/>
            <person name="Yan M."/>
            <person name="Daum C."/>
            <person name="Ng V."/>
            <person name="Clum A."/>
            <person name="Steindorff A."/>
            <person name="Ohm R.A."/>
            <person name="Martin F."/>
            <person name="Silar P."/>
            <person name="Natvig D.O."/>
            <person name="Lalanne C."/>
            <person name="Gautier V."/>
            <person name="Ament-Velasquez S.L."/>
            <person name="Kruys A."/>
            <person name="Hutchinson M.I."/>
            <person name="Powell A.J."/>
            <person name="Barry K."/>
            <person name="Miller A.N."/>
            <person name="Grigoriev I.V."/>
            <person name="Debuchy R."/>
            <person name="Gladieux P."/>
            <person name="Hiltunen Thoren M."/>
            <person name="Johannesson H."/>
        </authorList>
    </citation>
    <scope>NUCLEOTIDE SEQUENCE</scope>
    <source>
        <strain evidence="3">PSN293</strain>
    </source>
</reference>
<proteinExistence type="predicted"/>
<reference evidence="3" key="2">
    <citation type="submission" date="2023-05" db="EMBL/GenBank/DDBJ databases">
        <authorList>
            <consortium name="Lawrence Berkeley National Laboratory"/>
            <person name="Steindorff A."/>
            <person name="Hensen N."/>
            <person name="Bonometti L."/>
            <person name="Westerberg I."/>
            <person name="Brannstrom I.O."/>
            <person name="Guillou S."/>
            <person name="Cros-Aarteil S."/>
            <person name="Calhoun S."/>
            <person name="Haridas S."/>
            <person name="Kuo A."/>
            <person name="Mondo S."/>
            <person name="Pangilinan J."/>
            <person name="Riley R."/>
            <person name="Labutti K."/>
            <person name="Andreopoulos B."/>
            <person name="Lipzen A."/>
            <person name="Chen C."/>
            <person name="Yanf M."/>
            <person name="Daum C."/>
            <person name="Ng V."/>
            <person name="Clum A."/>
            <person name="Ohm R."/>
            <person name="Martin F."/>
            <person name="Silar P."/>
            <person name="Natvig D."/>
            <person name="Lalanne C."/>
            <person name="Gautier V."/>
            <person name="Ament-Velasquez S.L."/>
            <person name="Kruys A."/>
            <person name="Hutchinson M.I."/>
            <person name="Powell A.J."/>
            <person name="Barry K."/>
            <person name="Miller A.N."/>
            <person name="Grigoriev I.V."/>
            <person name="Debuchy R."/>
            <person name="Gladieux P."/>
            <person name="Thoren M.H."/>
            <person name="Johannesson H."/>
        </authorList>
    </citation>
    <scope>NUCLEOTIDE SEQUENCE</scope>
    <source>
        <strain evidence="3">PSN293</strain>
    </source>
</reference>
<dbReference type="Proteomes" id="UP001301769">
    <property type="component" value="Unassembled WGS sequence"/>
</dbReference>
<evidence type="ECO:0000256" key="1">
    <source>
        <dbReference type="SAM" id="Coils"/>
    </source>
</evidence>
<dbReference type="EMBL" id="MU858126">
    <property type="protein sequence ID" value="KAK4212494.1"/>
    <property type="molecule type" value="Genomic_DNA"/>
</dbReference>
<evidence type="ECO:0000313" key="4">
    <source>
        <dbReference type="Proteomes" id="UP001301769"/>
    </source>
</evidence>
<feature type="compositionally biased region" description="Low complexity" evidence="2">
    <location>
        <begin position="15"/>
        <end position="40"/>
    </location>
</feature>